<evidence type="ECO:0000313" key="3">
    <source>
        <dbReference type="EMBL" id="MXO83510.1"/>
    </source>
</evidence>
<protein>
    <recommendedName>
        <fullName evidence="5">DUF883 domain-containing protein</fullName>
    </recommendedName>
</protein>
<organism evidence="3 4">
    <name type="scientific">Pontixanthobacter aestiaquae</name>
    <dbReference type="NCBI Taxonomy" id="1509367"/>
    <lineage>
        <taxon>Bacteria</taxon>
        <taxon>Pseudomonadati</taxon>
        <taxon>Pseudomonadota</taxon>
        <taxon>Alphaproteobacteria</taxon>
        <taxon>Sphingomonadales</taxon>
        <taxon>Erythrobacteraceae</taxon>
        <taxon>Pontixanthobacter</taxon>
    </lineage>
</organism>
<keyword evidence="4" id="KW-1185">Reference proteome</keyword>
<dbReference type="OrthoDB" id="7428389at2"/>
<comment type="caution">
    <text evidence="3">The sequence shown here is derived from an EMBL/GenBank/DDBJ whole genome shotgun (WGS) entry which is preliminary data.</text>
</comment>
<sequence>MSSTTNTDTKRAELKAKIEAAEQRNEERTLGQMAREASETATDFVKLHPLATIAGVAVLGLAIGAMTKPGRRAGRAAGSKVNEFASYAAELGAAYATGLFDAATEAAQTGKDTIKDIGDAINDNAGAAKRKASFISGNTAAAAKSMTRNAGKKAGRSIRDLRSRART</sequence>
<name>A0A844Z9I4_9SPHN</name>
<dbReference type="Proteomes" id="UP000460290">
    <property type="component" value="Unassembled WGS sequence"/>
</dbReference>
<proteinExistence type="predicted"/>
<dbReference type="AlphaFoldDB" id="A0A844Z9I4"/>
<keyword evidence="2" id="KW-0472">Membrane</keyword>
<evidence type="ECO:0008006" key="5">
    <source>
        <dbReference type="Google" id="ProtNLM"/>
    </source>
</evidence>
<gene>
    <name evidence="3" type="ORF">GRI35_09065</name>
</gene>
<accession>A0A844Z9I4</accession>
<feature type="compositionally biased region" description="Basic and acidic residues" evidence="1">
    <location>
        <begin position="157"/>
        <end position="167"/>
    </location>
</feature>
<evidence type="ECO:0000256" key="1">
    <source>
        <dbReference type="SAM" id="MobiDB-lite"/>
    </source>
</evidence>
<feature type="region of interest" description="Disordered" evidence="1">
    <location>
        <begin position="143"/>
        <end position="167"/>
    </location>
</feature>
<keyword evidence="2" id="KW-0812">Transmembrane</keyword>
<dbReference type="RefSeq" id="WP_160613856.1">
    <property type="nucleotide sequence ID" value="NZ_JAUFQM010000001.1"/>
</dbReference>
<feature type="transmembrane region" description="Helical" evidence="2">
    <location>
        <begin position="47"/>
        <end position="66"/>
    </location>
</feature>
<reference evidence="3 4" key="1">
    <citation type="submission" date="2019-12" db="EMBL/GenBank/DDBJ databases">
        <title>Genomic-based taxomic classification of the family Erythrobacteraceae.</title>
        <authorList>
            <person name="Xu L."/>
        </authorList>
    </citation>
    <scope>NUCLEOTIDE SEQUENCE [LARGE SCALE GENOMIC DNA]</scope>
    <source>
        <strain evidence="3 4">KCTC 42006</strain>
    </source>
</reference>
<keyword evidence="2" id="KW-1133">Transmembrane helix</keyword>
<evidence type="ECO:0000313" key="4">
    <source>
        <dbReference type="Proteomes" id="UP000460290"/>
    </source>
</evidence>
<dbReference type="EMBL" id="WTYZ01000001">
    <property type="protein sequence ID" value="MXO83510.1"/>
    <property type="molecule type" value="Genomic_DNA"/>
</dbReference>
<evidence type="ECO:0000256" key="2">
    <source>
        <dbReference type="SAM" id="Phobius"/>
    </source>
</evidence>